<feature type="signal peptide" evidence="2">
    <location>
        <begin position="1"/>
        <end position="23"/>
    </location>
</feature>
<proteinExistence type="predicted"/>
<dbReference type="Proteomes" id="UP000002320">
    <property type="component" value="Unassembled WGS sequence"/>
</dbReference>
<dbReference type="OrthoDB" id="7744623at2759"/>
<sequence length="396" mass="45181">MASIGWIVLSFVLLFCSTGLASAKQDTVDYIVQVITHLVENEPEVPRMVFYGTSLKNPFDNLLGMVLEDPRLAFTTKFIISGTAAVDITRWPVQPSLLLIQGELASARHEQIFDTLRLFKPSTRIMLLINTKSHDYAELAFLCKHMSYYNAVFLDEKNDWIIVNRVVLKNFPEPWSFNKRSAKRNVQRTITYSTRIPMTPDKPSLRWLAETATFLNTTVREISHNCNSTIVNDDTNACFVRHSISRKIDFEPWVYSIRMVDNMFFSFMLTPMTTNFVILAPRSPISTAQLFTIPFQWTVWVALLLVIVMVELVKIKMPLIFQNEPILLVVCGYERYNLNRAGIMSVENLDRPGSQWRDNMAAQLSKLGGSTSDVVSNTRCGARTVFKIVQESNGII</sequence>
<dbReference type="InParanoid" id="B0WKN2"/>
<organism>
    <name type="scientific">Culex quinquefasciatus</name>
    <name type="common">Southern house mosquito</name>
    <name type="synonym">Culex pungens</name>
    <dbReference type="NCBI Taxonomy" id="7176"/>
    <lineage>
        <taxon>Eukaryota</taxon>
        <taxon>Metazoa</taxon>
        <taxon>Ecdysozoa</taxon>
        <taxon>Arthropoda</taxon>
        <taxon>Hexapoda</taxon>
        <taxon>Insecta</taxon>
        <taxon>Pterygota</taxon>
        <taxon>Neoptera</taxon>
        <taxon>Endopterygota</taxon>
        <taxon>Diptera</taxon>
        <taxon>Nematocera</taxon>
        <taxon>Culicoidea</taxon>
        <taxon>Culicidae</taxon>
        <taxon>Culicinae</taxon>
        <taxon>Culicini</taxon>
        <taxon>Culex</taxon>
        <taxon>Culex</taxon>
    </lineage>
</organism>
<evidence type="ECO:0000256" key="2">
    <source>
        <dbReference type="SAM" id="SignalP"/>
    </source>
</evidence>
<dbReference type="HOGENOM" id="CLU_696887_0_0_1"/>
<gene>
    <name evidence="4" type="primary">6039711</name>
    <name evidence="3" type="ORF">CpipJ_CPIJ007763</name>
</gene>
<evidence type="ECO:0000313" key="3">
    <source>
        <dbReference type="EMBL" id="EDS29963.1"/>
    </source>
</evidence>
<accession>B0WKN2</accession>
<reference evidence="4" key="2">
    <citation type="submission" date="2021-02" db="UniProtKB">
        <authorList>
            <consortium name="EnsemblMetazoa"/>
        </authorList>
    </citation>
    <scope>IDENTIFICATION</scope>
    <source>
        <strain evidence="4">JHB</strain>
    </source>
</reference>
<evidence type="ECO:0000313" key="5">
    <source>
        <dbReference type="Proteomes" id="UP000002320"/>
    </source>
</evidence>
<keyword evidence="5" id="KW-1185">Reference proteome</keyword>
<reference evidence="3" key="1">
    <citation type="submission" date="2007-03" db="EMBL/GenBank/DDBJ databases">
        <title>Annotation of Culex pipiens quinquefasciatus.</title>
        <authorList>
            <consortium name="The Broad Institute Genome Sequencing Platform"/>
            <person name="Atkinson P.W."/>
            <person name="Hemingway J."/>
            <person name="Christensen B.M."/>
            <person name="Higgs S."/>
            <person name="Kodira C."/>
            <person name="Hannick L."/>
            <person name="Megy K."/>
            <person name="O'Leary S."/>
            <person name="Pearson M."/>
            <person name="Haas B.J."/>
            <person name="Mauceli E."/>
            <person name="Wortman J.R."/>
            <person name="Lee N.H."/>
            <person name="Guigo R."/>
            <person name="Stanke M."/>
            <person name="Alvarado L."/>
            <person name="Amedeo P."/>
            <person name="Antoine C.H."/>
            <person name="Arensburger P."/>
            <person name="Bidwell S.L."/>
            <person name="Crawford M."/>
            <person name="Camaro F."/>
            <person name="Devon K."/>
            <person name="Engels R."/>
            <person name="Hammond M."/>
            <person name="Howarth C."/>
            <person name="Koehrsen M."/>
            <person name="Lawson D."/>
            <person name="Montgomery P."/>
            <person name="Nene V."/>
            <person name="Nusbaum C."/>
            <person name="Puiu D."/>
            <person name="Romero-Severson J."/>
            <person name="Severson D.W."/>
            <person name="Shumway M."/>
            <person name="Sisk P."/>
            <person name="Stolte C."/>
            <person name="Zeng Q."/>
            <person name="Eisenstadt E."/>
            <person name="Fraser-Liggett C."/>
            <person name="Strausberg R."/>
            <person name="Galagan J."/>
            <person name="Birren B."/>
            <person name="Collins F.H."/>
        </authorList>
    </citation>
    <scope>NUCLEOTIDE SEQUENCE [LARGE SCALE GENOMIC DNA]</scope>
    <source>
        <strain evidence="3">JHB</strain>
    </source>
</reference>
<evidence type="ECO:0000313" key="4">
    <source>
        <dbReference type="EnsemblMetazoa" id="CPIJ007763-PA"/>
    </source>
</evidence>
<evidence type="ECO:0000256" key="1">
    <source>
        <dbReference type="SAM" id="Phobius"/>
    </source>
</evidence>
<dbReference type="KEGG" id="cqu:CpipJ_CPIJ007763"/>
<name>B0WKN2_CULQU</name>
<keyword evidence="1" id="KW-1133">Transmembrane helix</keyword>
<dbReference type="EMBL" id="DS231974">
    <property type="protein sequence ID" value="EDS29963.1"/>
    <property type="molecule type" value="Genomic_DNA"/>
</dbReference>
<keyword evidence="2" id="KW-0732">Signal</keyword>
<dbReference type="AlphaFoldDB" id="B0WKN2"/>
<feature type="transmembrane region" description="Helical" evidence="1">
    <location>
        <begin position="295"/>
        <end position="313"/>
    </location>
</feature>
<keyword evidence="1" id="KW-0812">Transmembrane</keyword>
<keyword evidence="1" id="KW-0472">Membrane</keyword>
<dbReference type="EnsemblMetazoa" id="CPIJ007763-RA">
    <property type="protein sequence ID" value="CPIJ007763-PA"/>
    <property type="gene ID" value="CPIJ007763"/>
</dbReference>
<dbReference type="VEuPathDB" id="VectorBase:CPIJ007763"/>
<protein>
    <submittedName>
        <fullName evidence="3 4">Uncharacterized protein</fullName>
    </submittedName>
</protein>
<feature type="chain" id="PRO_5014566799" evidence="2">
    <location>
        <begin position="24"/>
        <end position="396"/>
    </location>
</feature>
<dbReference type="VEuPathDB" id="VectorBase:CQUJHB020353"/>